<dbReference type="PROSITE" id="PS51257">
    <property type="entry name" value="PROKAR_LIPOPROTEIN"/>
    <property type="match status" value="1"/>
</dbReference>
<dbReference type="Proteomes" id="UP000760545">
    <property type="component" value="Unassembled WGS sequence"/>
</dbReference>
<dbReference type="EMBL" id="JAAVJS010000352">
    <property type="protein sequence ID" value="NJX17188.1"/>
    <property type="molecule type" value="Genomic_DNA"/>
</dbReference>
<sequence length="52" mass="5817">MRKFFILGLILIAAGCKSKRMTSASAEKFQLENLAEVIAENDLETIYPEAQI</sequence>
<reference evidence="1 2" key="1">
    <citation type="submission" date="2020-03" db="EMBL/GenBank/DDBJ databases">
        <title>Tamlana sp. nov, isolated from XXX.</title>
        <authorList>
            <person name="Cao W.R."/>
        </authorList>
    </citation>
    <scope>NUCLEOTIDE SEQUENCE [LARGE SCALE GENOMIC DNA]</scope>
    <source>
        <strain evidence="1 2">HST1-43</strain>
    </source>
</reference>
<proteinExistence type="predicted"/>
<comment type="caution">
    <text evidence="1">The sequence shown here is derived from an EMBL/GenBank/DDBJ whole genome shotgun (WGS) entry which is preliminary data.</text>
</comment>
<organism evidence="1 2">
    <name type="scientific">Tamlana crocina</name>
    <dbReference type="NCBI Taxonomy" id="393006"/>
    <lineage>
        <taxon>Bacteria</taxon>
        <taxon>Pseudomonadati</taxon>
        <taxon>Bacteroidota</taxon>
        <taxon>Flavobacteriia</taxon>
        <taxon>Flavobacteriales</taxon>
        <taxon>Flavobacteriaceae</taxon>
        <taxon>Tamlana</taxon>
    </lineage>
</organism>
<name>A0ABX1DKI8_9FLAO</name>
<feature type="non-terminal residue" evidence="1">
    <location>
        <position position="52"/>
    </location>
</feature>
<protein>
    <submittedName>
        <fullName evidence="1">Uncharacterized protein</fullName>
    </submittedName>
</protein>
<accession>A0ABX1DKI8</accession>
<gene>
    <name evidence="1" type="ORF">HC176_17080</name>
</gene>
<evidence type="ECO:0000313" key="1">
    <source>
        <dbReference type="EMBL" id="NJX17188.1"/>
    </source>
</evidence>
<evidence type="ECO:0000313" key="2">
    <source>
        <dbReference type="Proteomes" id="UP000760545"/>
    </source>
</evidence>
<keyword evidence="2" id="KW-1185">Reference proteome</keyword>